<keyword evidence="3" id="KW-0732">Signal</keyword>
<proteinExistence type="predicted"/>
<accession>A0A9P4LNV7</accession>
<keyword evidence="2" id="KW-1133">Transmembrane helix</keyword>
<reference evidence="4" key="1">
    <citation type="journal article" date="2020" name="Stud. Mycol.">
        <title>101 Dothideomycetes genomes: a test case for predicting lifestyles and emergence of pathogens.</title>
        <authorList>
            <person name="Haridas S."/>
            <person name="Albert R."/>
            <person name="Binder M."/>
            <person name="Bloem J."/>
            <person name="Labutti K."/>
            <person name="Salamov A."/>
            <person name="Andreopoulos B."/>
            <person name="Baker S."/>
            <person name="Barry K."/>
            <person name="Bills G."/>
            <person name="Bluhm B."/>
            <person name="Cannon C."/>
            <person name="Castanera R."/>
            <person name="Culley D."/>
            <person name="Daum C."/>
            <person name="Ezra D."/>
            <person name="Gonzalez J."/>
            <person name="Henrissat B."/>
            <person name="Kuo A."/>
            <person name="Liang C."/>
            <person name="Lipzen A."/>
            <person name="Lutzoni F."/>
            <person name="Magnuson J."/>
            <person name="Mondo S."/>
            <person name="Nolan M."/>
            <person name="Ohm R."/>
            <person name="Pangilinan J."/>
            <person name="Park H.-J."/>
            <person name="Ramirez L."/>
            <person name="Alfaro M."/>
            <person name="Sun H."/>
            <person name="Tritt A."/>
            <person name="Yoshinaga Y."/>
            <person name="Zwiers L.-H."/>
            <person name="Turgeon B."/>
            <person name="Goodwin S."/>
            <person name="Spatafora J."/>
            <person name="Crous P."/>
            <person name="Grigoriev I."/>
        </authorList>
    </citation>
    <scope>NUCLEOTIDE SEQUENCE</scope>
    <source>
        <strain evidence="4">CBS 110217</strain>
    </source>
</reference>
<evidence type="ECO:0000256" key="2">
    <source>
        <dbReference type="SAM" id="Phobius"/>
    </source>
</evidence>
<sequence length="108" mass="12219">MAVLLVFLNLVPSTHALPLAGLQSSTQNTTNLPVWLDSATFFLLCYEVLSAVIFCWLGVRAYSAWKQRQSSGQQGNRIEMRDMSARRARREVRGQSAIEGRMRRMGMI</sequence>
<dbReference type="Proteomes" id="UP000799777">
    <property type="component" value="Unassembled WGS sequence"/>
</dbReference>
<comment type="caution">
    <text evidence="4">The sequence shown here is derived from an EMBL/GenBank/DDBJ whole genome shotgun (WGS) entry which is preliminary data.</text>
</comment>
<feature type="chain" id="PRO_5040434735" evidence="3">
    <location>
        <begin position="17"/>
        <end position="108"/>
    </location>
</feature>
<dbReference type="OrthoDB" id="3791403at2759"/>
<organism evidence="4 5">
    <name type="scientific">Setomelanomma holmii</name>
    <dbReference type="NCBI Taxonomy" id="210430"/>
    <lineage>
        <taxon>Eukaryota</taxon>
        <taxon>Fungi</taxon>
        <taxon>Dikarya</taxon>
        <taxon>Ascomycota</taxon>
        <taxon>Pezizomycotina</taxon>
        <taxon>Dothideomycetes</taxon>
        <taxon>Pleosporomycetidae</taxon>
        <taxon>Pleosporales</taxon>
        <taxon>Pleosporineae</taxon>
        <taxon>Phaeosphaeriaceae</taxon>
        <taxon>Setomelanomma</taxon>
    </lineage>
</organism>
<evidence type="ECO:0000256" key="3">
    <source>
        <dbReference type="SAM" id="SignalP"/>
    </source>
</evidence>
<name>A0A9P4LNV7_9PLEO</name>
<gene>
    <name evidence="4" type="ORF">EK21DRAFT_111338</name>
</gene>
<dbReference type="AlphaFoldDB" id="A0A9P4LNV7"/>
<protein>
    <submittedName>
        <fullName evidence="4">Uncharacterized protein</fullName>
    </submittedName>
</protein>
<keyword evidence="2" id="KW-0472">Membrane</keyword>
<dbReference type="EMBL" id="ML978184">
    <property type="protein sequence ID" value="KAF2031097.1"/>
    <property type="molecule type" value="Genomic_DNA"/>
</dbReference>
<keyword evidence="2" id="KW-0812">Transmembrane</keyword>
<keyword evidence="5" id="KW-1185">Reference proteome</keyword>
<feature type="region of interest" description="Disordered" evidence="1">
    <location>
        <begin position="69"/>
        <end position="91"/>
    </location>
</feature>
<feature type="transmembrane region" description="Helical" evidence="2">
    <location>
        <begin position="40"/>
        <end position="59"/>
    </location>
</feature>
<evidence type="ECO:0000313" key="4">
    <source>
        <dbReference type="EMBL" id="KAF2031097.1"/>
    </source>
</evidence>
<evidence type="ECO:0000256" key="1">
    <source>
        <dbReference type="SAM" id="MobiDB-lite"/>
    </source>
</evidence>
<evidence type="ECO:0000313" key="5">
    <source>
        <dbReference type="Proteomes" id="UP000799777"/>
    </source>
</evidence>
<feature type="signal peptide" evidence="3">
    <location>
        <begin position="1"/>
        <end position="16"/>
    </location>
</feature>